<dbReference type="GO" id="GO:0016740">
    <property type="term" value="F:transferase activity"/>
    <property type="evidence" value="ECO:0007669"/>
    <property type="project" value="UniProtKB-KW"/>
</dbReference>
<evidence type="ECO:0000259" key="7">
    <source>
        <dbReference type="Pfam" id="PF16822"/>
    </source>
</evidence>
<dbReference type="Proteomes" id="UP000468901">
    <property type="component" value="Unassembled WGS sequence"/>
</dbReference>
<comment type="pathway">
    <text evidence="2">Glycan biosynthesis; alginate biosynthesis.</text>
</comment>
<dbReference type="RefSeq" id="WP_152215693.1">
    <property type="nucleotide sequence ID" value="NZ_WESC01000005.1"/>
</dbReference>
<dbReference type="AlphaFoldDB" id="A0A6N6VJ01"/>
<evidence type="ECO:0000313" key="8">
    <source>
        <dbReference type="EMBL" id="KAB7740851.1"/>
    </source>
</evidence>
<reference evidence="8 9" key="1">
    <citation type="submission" date="2019-09" db="EMBL/GenBank/DDBJ databases">
        <title>Parvibaculum sedimenti sp. nov., isolated from sediment.</title>
        <authorList>
            <person name="Wang Y."/>
        </authorList>
    </citation>
    <scope>NUCLEOTIDE SEQUENCE [LARGE SCALE GENOMIC DNA]</scope>
    <source>
        <strain evidence="8 9">HXT-9</strain>
    </source>
</reference>
<evidence type="ECO:0000256" key="6">
    <source>
        <dbReference type="ARBA" id="ARBA00022841"/>
    </source>
</evidence>
<evidence type="ECO:0000313" key="9">
    <source>
        <dbReference type="Proteomes" id="UP000468901"/>
    </source>
</evidence>
<name>A0A6N6VJ01_9HYPH</name>
<sequence length="370" mass="41724">MGLISRHRRIWLLLALPFLFMPALANIFGIARPTEEDAPIHTPQSTAEWLSLPRAVDAWLNGNFGFRAAMLRGNSQLRFALHSPTTSRAAYGENGWLYLTDDAVFQQSMGLRMRVPLVTQLADIAGRLQAELGMRGARVVVAVPPNSQSIKRETLPRWARVDGVRTEYDVLRDALAERKIAFADLRTLLREEETRAEVYLKTDTHWNNHGALVAFNEVMRAAGRAGWTVDPSRVETGMEDVKENGLARMIGLEGVLFDRQPVIDLTSYAPTPYRIENLADRTEQPTYVATSEGNAGGPTVMVIGDSFTRYYFREFLMLKASRLIWTHHDQCAFDWALVERYKPDLLILAPTERYGLCAPGRAPRNEPALR</sequence>
<evidence type="ECO:0000256" key="2">
    <source>
        <dbReference type="ARBA" id="ARBA00005182"/>
    </source>
</evidence>
<proteinExistence type="predicted"/>
<keyword evidence="3" id="KW-0808">Transferase</keyword>
<protein>
    <recommendedName>
        <fullName evidence="7">AlgX/AlgJ SGNH hydrolase-like domain-containing protein</fullName>
    </recommendedName>
</protein>
<comment type="subcellular location">
    <subcellularLocation>
        <location evidence="1">Periplasm</location>
    </subcellularLocation>
</comment>
<evidence type="ECO:0000256" key="4">
    <source>
        <dbReference type="ARBA" id="ARBA00022729"/>
    </source>
</evidence>
<accession>A0A6N6VJ01</accession>
<keyword evidence="5" id="KW-0574">Periplasm</keyword>
<evidence type="ECO:0000256" key="1">
    <source>
        <dbReference type="ARBA" id="ARBA00004418"/>
    </source>
</evidence>
<dbReference type="EMBL" id="WESC01000005">
    <property type="protein sequence ID" value="KAB7740851.1"/>
    <property type="molecule type" value="Genomic_DNA"/>
</dbReference>
<evidence type="ECO:0000256" key="3">
    <source>
        <dbReference type="ARBA" id="ARBA00022679"/>
    </source>
</evidence>
<dbReference type="GO" id="GO:0042597">
    <property type="term" value="C:periplasmic space"/>
    <property type="evidence" value="ECO:0007669"/>
    <property type="project" value="UniProtKB-SubCell"/>
</dbReference>
<comment type="caution">
    <text evidence="8">The sequence shown here is derived from an EMBL/GenBank/DDBJ whole genome shotgun (WGS) entry which is preliminary data.</text>
</comment>
<keyword evidence="9" id="KW-1185">Reference proteome</keyword>
<dbReference type="SUPFAM" id="SSF52266">
    <property type="entry name" value="SGNH hydrolase"/>
    <property type="match status" value="1"/>
</dbReference>
<dbReference type="Pfam" id="PF16822">
    <property type="entry name" value="ALGX"/>
    <property type="match status" value="1"/>
</dbReference>
<organism evidence="8 9">
    <name type="scientific">Parvibaculum sedimenti</name>
    <dbReference type="NCBI Taxonomy" id="2608632"/>
    <lineage>
        <taxon>Bacteria</taxon>
        <taxon>Pseudomonadati</taxon>
        <taxon>Pseudomonadota</taxon>
        <taxon>Alphaproteobacteria</taxon>
        <taxon>Hyphomicrobiales</taxon>
        <taxon>Parvibaculaceae</taxon>
        <taxon>Parvibaculum</taxon>
    </lineage>
</organism>
<dbReference type="InterPro" id="IPR031811">
    <property type="entry name" value="ALGX/ALGJ_SGNH-like"/>
</dbReference>
<keyword evidence="6" id="KW-0016">Alginate biosynthesis</keyword>
<dbReference type="UniPathway" id="UPA00286"/>
<dbReference type="GO" id="GO:0042121">
    <property type="term" value="P:alginic acid biosynthetic process"/>
    <property type="evidence" value="ECO:0007669"/>
    <property type="project" value="UniProtKB-UniPathway"/>
</dbReference>
<gene>
    <name evidence="8" type="ORF">F2P47_07350</name>
</gene>
<feature type="domain" description="AlgX/AlgJ SGNH hydrolase-like" evidence="7">
    <location>
        <begin position="91"/>
        <end position="326"/>
    </location>
</feature>
<evidence type="ECO:0000256" key="5">
    <source>
        <dbReference type="ARBA" id="ARBA00022764"/>
    </source>
</evidence>
<keyword evidence="4" id="KW-0732">Signal</keyword>